<dbReference type="PRINTS" id="PR00344">
    <property type="entry name" value="BCTRLSENSOR"/>
</dbReference>
<dbReference type="SUPFAM" id="SSF47384">
    <property type="entry name" value="Homodimeric domain of signal transducing histidine kinase"/>
    <property type="match status" value="1"/>
</dbReference>
<keyword evidence="4" id="KW-0472">Membrane</keyword>
<dbReference type="SMART" id="SM00028">
    <property type="entry name" value="TPR"/>
    <property type="match status" value="6"/>
</dbReference>
<dbReference type="Gene3D" id="3.30.565.10">
    <property type="entry name" value="Histidine kinase-like ATPase, C-terminal domain"/>
    <property type="match status" value="1"/>
</dbReference>
<keyword evidence="8" id="KW-1185">Reference proteome</keyword>
<dbReference type="SMART" id="SM00387">
    <property type="entry name" value="HATPase_c"/>
    <property type="match status" value="1"/>
</dbReference>
<dbReference type="Proteomes" id="UP000625631">
    <property type="component" value="Unassembled WGS sequence"/>
</dbReference>
<dbReference type="PANTHER" id="PTHR43065:SF42">
    <property type="entry name" value="TWO-COMPONENT SENSOR PPRA"/>
    <property type="match status" value="1"/>
</dbReference>
<protein>
    <recommendedName>
        <fullName evidence="2">histidine kinase</fullName>
        <ecNumber evidence="2">2.7.13.3</ecNumber>
    </recommendedName>
</protein>
<organism evidence="7 8">
    <name type="scientific">Hymenobacter negativus</name>
    <dbReference type="NCBI Taxonomy" id="2795026"/>
    <lineage>
        <taxon>Bacteria</taxon>
        <taxon>Pseudomonadati</taxon>
        <taxon>Bacteroidota</taxon>
        <taxon>Cytophagia</taxon>
        <taxon>Cytophagales</taxon>
        <taxon>Hymenobacteraceae</taxon>
        <taxon>Hymenobacter</taxon>
    </lineage>
</organism>
<dbReference type="SUPFAM" id="SSF55874">
    <property type="entry name" value="ATPase domain of HSP90 chaperone/DNA topoisomerase II/histidine kinase"/>
    <property type="match status" value="1"/>
</dbReference>
<name>A0ABS0Q3N2_9BACT</name>
<dbReference type="InterPro" id="IPR019734">
    <property type="entry name" value="TPR_rpt"/>
</dbReference>
<feature type="domain" description="Histidine kinase" evidence="6">
    <location>
        <begin position="476"/>
        <end position="720"/>
    </location>
</feature>
<proteinExistence type="predicted"/>
<dbReference type="EC" id="2.7.13.3" evidence="2"/>
<feature type="coiled-coil region" evidence="3">
    <location>
        <begin position="426"/>
        <end position="464"/>
    </location>
</feature>
<keyword evidence="3" id="KW-0175">Coiled coil</keyword>
<dbReference type="PANTHER" id="PTHR43065">
    <property type="entry name" value="SENSOR HISTIDINE KINASE"/>
    <property type="match status" value="1"/>
</dbReference>
<evidence type="ECO:0000313" key="7">
    <source>
        <dbReference type="EMBL" id="MBH8557270.1"/>
    </source>
</evidence>
<evidence type="ECO:0000256" key="5">
    <source>
        <dbReference type="SAM" id="SignalP"/>
    </source>
</evidence>
<dbReference type="Pfam" id="PF02518">
    <property type="entry name" value="HATPase_c"/>
    <property type="match status" value="1"/>
</dbReference>
<feature type="chain" id="PRO_5045873621" description="histidine kinase" evidence="5">
    <location>
        <begin position="21"/>
        <end position="729"/>
    </location>
</feature>
<dbReference type="InterPro" id="IPR036890">
    <property type="entry name" value="HATPase_C_sf"/>
</dbReference>
<dbReference type="Gene3D" id="1.10.287.130">
    <property type="match status" value="1"/>
</dbReference>
<evidence type="ECO:0000256" key="4">
    <source>
        <dbReference type="SAM" id="Phobius"/>
    </source>
</evidence>
<dbReference type="Pfam" id="PF13424">
    <property type="entry name" value="TPR_12"/>
    <property type="match status" value="1"/>
</dbReference>
<keyword evidence="4" id="KW-0812">Transmembrane</keyword>
<dbReference type="InterPro" id="IPR004358">
    <property type="entry name" value="Sig_transdc_His_kin-like_C"/>
</dbReference>
<evidence type="ECO:0000256" key="2">
    <source>
        <dbReference type="ARBA" id="ARBA00012438"/>
    </source>
</evidence>
<evidence type="ECO:0000259" key="6">
    <source>
        <dbReference type="PROSITE" id="PS50109"/>
    </source>
</evidence>
<reference evidence="7 8" key="1">
    <citation type="submission" date="2020-12" db="EMBL/GenBank/DDBJ databases">
        <title>Hymenobacter sp.</title>
        <authorList>
            <person name="Kim M.K."/>
        </authorList>
    </citation>
    <scope>NUCLEOTIDE SEQUENCE [LARGE SCALE GENOMIC DNA]</scope>
    <source>
        <strain evidence="7 8">BT442</strain>
    </source>
</reference>
<gene>
    <name evidence="7" type="ORF">I7X13_04380</name>
</gene>
<dbReference type="PROSITE" id="PS50109">
    <property type="entry name" value="HIS_KIN"/>
    <property type="match status" value="1"/>
</dbReference>
<dbReference type="InterPro" id="IPR005467">
    <property type="entry name" value="His_kinase_dom"/>
</dbReference>
<sequence length="729" mass="80730">MRFFVILLCMSLTVYFLPVAGQVPHSPGPPPALPRPARPDTARVRQLLQAAQQWSTADIPQAIRLSQQALGLARQLRDSVGVGQALLRLSTLHRRHNDFALARRLARQAQALFVRQHDTEGQGRAWLQLSLIDMLQGNPVPALASGLKGLRLAEQAGDAQTKIRLQATLGDIYYKMGSYDEALPALQIALAGGQRTHDQQVTLLALNGLGNSFQMLKKWPQAIYYYQQALALSQQLGDAIGETGSETSLAEVYGLQGNQAAALAHGLRAQQLVRATHDDYNLPAVELMLARAYLLAHQTDSAVALARHGLQLSQQARSNENIRNASDILAQAYAQRHDFAQAYYFRNLHLAYNDTLSGEDTRRRTSRLRYDYELTSKQAQIDLLTKTRQLQAQKAARQRLQLNGLLVGLAGVLLVAGLLWRNIYLKQRANRHLNEMNTQIAAHRDQLNRTLTELQAAQAQLVQREKMASLGEMTAGVAHEIQNPLNFVTNFSDLNVELLAELQEELAGEHLSTSARENIQQLLEDLTLNQVKIQEHGARADRIVKRMLEHSHPSSGARQATDLNALAEDSLRLAYHGWCARNKDFSATLTTDLDPHLQPVPAVAQDLSRVLMNLLTNAFYAVTEKSKHAPATYRPEVQVQTRQTDHAVEIRVRDNGAGIPLAVREKIFQPFFTTKPTGEGTGLGLSLSYDVITKGHGGALSVESQEGEYCQFTISLPVTVGEMVERAVI</sequence>
<dbReference type="InterPro" id="IPR011990">
    <property type="entry name" value="TPR-like_helical_dom_sf"/>
</dbReference>
<feature type="signal peptide" evidence="5">
    <location>
        <begin position="1"/>
        <end position="20"/>
    </location>
</feature>
<comment type="catalytic activity">
    <reaction evidence="1">
        <text>ATP + protein L-histidine = ADP + protein N-phospho-L-histidine.</text>
        <dbReference type="EC" id="2.7.13.3"/>
    </reaction>
</comment>
<dbReference type="EMBL" id="JAEDAE010000001">
    <property type="protein sequence ID" value="MBH8557270.1"/>
    <property type="molecule type" value="Genomic_DNA"/>
</dbReference>
<keyword evidence="5" id="KW-0732">Signal</keyword>
<accession>A0ABS0Q3N2</accession>
<dbReference type="InterPro" id="IPR036097">
    <property type="entry name" value="HisK_dim/P_sf"/>
</dbReference>
<evidence type="ECO:0000256" key="1">
    <source>
        <dbReference type="ARBA" id="ARBA00000085"/>
    </source>
</evidence>
<comment type="caution">
    <text evidence="7">The sequence shown here is derived from an EMBL/GenBank/DDBJ whole genome shotgun (WGS) entry which is preliminary data.</text>
</comment>
<feature type="transmembrane region" description="Helical" evidence="4">
    <location>
        <begin position="400"/>
        <end position="420"/>
    </location>
</feature>
<evidence type="ECO:0000256" key="3">
    <source>
        <dbReference type="SAM" id="Coils"/>
    </source>
</evidence>
<dbReference type="RefSeq" id="WP_198074484.1">
    <property type="nucleotide sequence ID" value="NZ_JAEDAE010000001.1"/>
</dbReference>
<keyword evidence="4" id="KW-1133">Transmembrane helix</keyword>
<evidence type="ECO:0000313" key="8">
    <source>
        <dbReference type="Proteomes" id="UP000625631"/>
    </source>
</evidence>
<dbReference type="SUPFAM" id="SSF48452">
    <property type="entry name" value="TPR-like"/>
    <property type="match status" value="2"/>
</dbReference>
<dbReference type="Gene3D" id="1.25.40.10">
    <property type="entry name" value="Tetratricopeptide repeat domain"/>
    <property type="match status" value="1"/>
</dbReference>
<dbReference type="InterPro" id="IPR003594">
    <property type="entry name" value="HATPase_dom"/>
</dbReference>